<evidence type="ECO:0000313" key="2">
    <source>
        <dbReference type="EMBL" id="HDL89641.1"/>
    </source>
</evidence>
<dbReference type="AlphaFoldDB" id="A0A7C1B102"/>
<gene>
    <name evidence="2" type="ORF">ENG14_01915</name>
</gene>
<dbReference type="EMBL" id="DQZW01000091">
    <property type="protein sequence ID" value="HDL89641.1"/>
    <property type="molecule type" value="Genomic_DNA"/>
</dbReference>
<proteinExistence type="predicted"/>
<feature type="transmembrane region" description="Helical" evidence="1">
    <location>
        <begin position="9"/>
        <end position="33"/>
    </location>
</feature>
<keyword evidence="1" id="KW-0812">Transmembrane</keyword>
<feature type="transmembrane region" description="Helical" evidence="1">
    <location>
        <begin position="45"/>
        <end position="66"/>
    </location>
</feature>
<accession>A0A7C1B102</accession>
<keyword evidence="1" id="KW-0472">Membrane</keyword>
<reference evidence="2" key="1">
    <citation type="journal article" date="2020" name="mSystems">
        <title>Genome- and Community-Level Interaction Insights into Carbon Utilization and Element Cycling Functions of Hydrothermarchaeota in Hydrothermal Sediment.</title>
        <authorList>
            <person name="Zhou Z."/>
            <person name="Liu Y."/>
            <person name="Xu W."/>
            <person name="Pan J."/>
            <person name="Luo Z.H."/>
            <person name="Li M."/>
        </authorList>
    </citation>
    <scope>NUCLEOTIDE SEQUENCE [LARGE SCALE GENOMIC DNA]</scope>
    <source>
        <strain evidence="2">HyVt-19</strain>
    </source>
</reference>
<dbReference type="Proteomes" id="UP000886355">
    <property type="component" value="Unassembled WGS sequence"/>
</dbReference>
<evidence type="ECO:0000256" key="1">
    <source>
        <dbReference type="SAM" id="Phobius"/>
    </source>
</evidence>
<protein>
    <submittedName>
        <fullName evidence="2">Uncharacterized protein</fullName>
    </submittedName>
</protein>
<name>A0A7C1B102_9BACT</name>
<feature type="non-terminal residue" evidence="2">
    <location>
        <position position="146"/>
    </location>
</feature>
<organism evidence="2">
    <name type="scientific">Thermodesulforhabdus norvegica</name>
    <dbReference type="NCBI Taxonomy" id="39841"/>
    <lineage>
        <taxon>Bacteria</taxon>
        <taxon>Pseudomonadati</taxon>
        <taxon>Thermodesulfobacteriota</taxon>
        <taxon>Syntrophobacteria</taxon>
        <taxon>Syntrophobacterales</taxon>
        <taxon>Thermodesulforhabdaceae</taxon>
        <taxon>Thermodesulforhabdus</taxon>
    </lineage>
</organism>
<sequence>MTNKEITAVAFKVFAIYVLVQTILSIPVFVQAVTSNYFNDNRIPFAAISIGMLACILLVVITVAIWRLSNSISSKSSSSLQDTTGPNLTEEFILSVVGLYLCFKGMQSFLFVSTSAYVQLYGEYDTKEMSPETIAYILGYSAQIII</sequence>
<keyword evidence="1" id="KW-1133">Transmembrane helix</keyword>
<comment type="caution">
    <text evidence="2">The sequence shown here is derived from an EMBL/GenBank/DDBJ whole genome shotgun (WGS) entry which is preliminary data.</text>
</comment>